<organism evidence="2 3">
    <name type="scientific">Vibrio tritonius</name>
    <dbReference type="NCBI Taxonomy" id="1435069"/>
    <lineage>
        <taxon>Bacteria</taxon>
        <taxon>Pseudomonadati</taxon>
        <taxon>Pseudomonadota</taxon>
        <taxon>Gammaproteobacteria</taxon>
        <taxon>Vibrionales</taxon>
        <taxon>Vibrionaceae</taxon>
        <taxon>Vibrio</taxon>
    </lineage>
</organism>
<evidence type="ECO:0000313" key="3">
    <source>
        <dbReference type="Proteomes" id="UP001199044"/>
    </source>
</evidence>
<dbReference type="InterPro" id="IPR008249">
    <property type="entry name" value="UPF0231"/>
</dbReference>
<keyword evidence="3" id="KW-1185">Reference proteome</keyword>
<accession>A0ABS7YHV7</accession>
<dbReference type="PIRSF" id="PIRSF006287">
    <property type="entry name" value="UCP006287"/>
    <property type="match status" value="1"/>
</dbReference>
<gene>
    <name evidence="2" type="ORF">LDJ79_02295</name>
</gene>
<evidence type="ECO:0000313" key="2">
    <source>
        <dbReference type="EMBL" id="MCA2014923.1"/>
    </source>
</evidence>
<comment type="similarity">
    <text evidence="1">Belongs to the UPF0231 family.</text>
</comment>
<evidence type="ECO:0000256" key="1">
    <source>
        <dbReference type="ARBA" id="ARBA00005367"/>
    </source>
</evidence>
<sequence length="121" mass="14172">MDFEFTKNTLLGEYYVKCSMEHQIVARWLQEEIGKDCTKIDQILDLIEKAHQFSAKELQWHGKEISLVLTGQEVTVQENTQLSGIEEQLEEDFSLYESESYAQCGLEDFESLLLQWREFVA</sequence>
<dbReference type="Pfam" id="PF06062">
    <property type="entry name" value="UPF0231"/>
    <property type="match status" value="1"/>
</dbReference>
<dbReference type="EMBL" id="JAIWIU010000011">
    <property type="protein sequence ID" value="MCA2014923.1"/>
    <property type="molecule type" value="Genomic_DNA"/>
</dbReference>
<comment type="caution">
    <text evidence="2">The sequence shown here is derived from an EMBL/GenBank/DDBJ whole genome shotgun (WGS) entry which is preliminary data.</text>
</comment>
<dbReference type="RefSeq" id="WP_068714957.1">
    <property type="nucleotide sequence ID" value="NZ_AP014635.1"/>
</dbReference>
<reference evidence="3" key="1">
    <citation type="submission" date="2023-07" db="EMBL/GenBank/DDBJ databases">
        <title>Molecular identification of indigenous halophilic bacteria isolated from red sea cost, biodegradation of synthetic dyes and assessment of degraded metabolite toxicity.</title>
        <authorList>
            <person name="Chaieb K."/>
            <person name="Altayb H.N."/>
        </authorList>
    </citation>
    <scope>NUCLEOTIDE SEQUENCE [LARGE SCALE GENOMIC DNA]</scope>
    <source>
        <strain evidence="3">K20</strain>
    </source>
</reference>
<dbReference type="Proteomes" id="UP001199044">
    <property type="component" value="Unassembled WGS sequence"/>
</dbReference>
<proteinExistence type="inferred from homology"/>
<name>A0ABS7YHV7_9VIBR</name>
<protein>
    <submittedName>
        <fullName evidence="2">YacL family protein</fullName>
    </submittedName>
</protein>